<dbReference type="GO" id="GO:0020037">
    <property type="term" value="F:heme binding"/>
    <property type="evidence" value="ECO:0000318"/>
    <property type="project" value="GO_Central"/>
</dbReference>
<dbReference type="InParanoid" id="L7MZE6"/>
<dbReference type="HOGENOM" id="CLU_1622651_0_0_1"/>
<evidence type="ECO:0000313" key="4">
    <source>
        <dbReference type="Ensembl" id="ENSACAP00000000614.3"/>
    </source>
</evidence>
<dbReference type="Pfam" id="PF00067">
    <property type="entry name" value="p450"/>
    <property type="match status" value="1"/>
</dbReference>
<reference evidence="4" key="3">
    <citation type="submission" date="2025-09" db="UniProtKB">
        <authorList>
            <consortium name="Ensembl"/>
        </authorList>
    </citation>
    <scope>IDENTIFICATION</scope>
</reference>
<evidence type="ECO:0000256" key="3">
    <source>
        <dbReference type="ARBA" id="ARBA00023004"/>
    </source>
</evidence>
<keyword evidence="5" id="KW-1185">Reference proteome</keyword>
<dbReference type="Gene3D" id="1.10.630.10">
    <property type="entry name" value="Cytochrome P450"/>
    <property type="match status" value="1"/>
</dbReference>
<dbReference type="GO" id="GO:0005506">
    <property type="term" value="F:iron ion binding"/>
    <property type="evidence" value="ECO:0007669"/>
    <property type="project" value="InterPro"/>
</dbReference>
<dbReference type="FunFam" id="1.10.630.10:FF:000240">
    <property type="entry name" value="Cytochrome P450, putative"/>
    <property type="match status" value="1"/>
</dbReference>
<organism evidence="4 5">
    <name type="scientific">Anolis carolinensis</name>
    <name type="common">Green anole</name>
    <name type="synonym">American chameleon</name>
    <dbReference type="NCBI Taxonomy" id="28377"/>
    <lineage>
        <taxon>Eukaryota</taxon>
        <taxon>Metazoa</taxon>
        <taxon>Chordata</taxon>
        <taxon>Craniata</taxon>
        <taxon>Vertebrata</taxon>
        <taxon>Euteleostomi</taxon>
        <taxon>Lepidosauria</taxon>
        <taxon>Squamata</taxon>
        <taxon>Bifurcata</taxon>
        <taxon>Unidentata</taxon>
        <taxon>Episquamata</taxon>
        <taxon>Toxicofera</taxon>
        <taxon>Iguania</taxon>
        <taxon>Dactyloidae</taxon>
        <taxon>Anolis</taxon>
    </lineage>
</organism>
<dbReference type="InterPro" id="IPR036396">
    <property type="entry name" value="Cyt_P450_sf"/>
</dbReference>
<dbReference type="SUPFAM" id="SSF48264">
    <property type="entry name" value="Cytochrome P450"/>
    <property type="match status" value="1"/>
</dbReference>
<sequence>SFLMSSGIVLSNGHTWKQQRRFGAVTMRNLGLGKKGMEHQIEEEAQQLVEIFAHAKGQPLDPLLPITNAVSSLICVLSFGYRFLLEDEEFQKMMEAADFLLKFGGSFTHGLTEIFPWLMKKLPGPQHKAQNSAKLVLSFTKKEIKKHKEQQSLHEPRDFIDYYLLQIEKVSLQHHLKMFSYLVPK</sequence>
<dbReference type="STRING" id="28377.ENSACAP00000000614"/>
<evidence type="ECO:0000313" key="5">
    <source>
        <dbReference type="Proteomes" id="UP000001646"/>
    </source>
</evidence>
<dbReference type="PANTHER" id="PTHR24300:SF134">
    <property type="entry name" value="CYTOCHROME P450, FAMILY 2, SUBFAMILY AB, POLYPEPTIDE 2-RELATED"/>
    <property type="match status" value="1"/>
</dbReference>
<dbReference type="GO" id="GO:0016712">
    <property type="term" value="F:oxidoreductase activity, acting on paired donors, with incorporation or reduction of molecular oxygen, reduced flavin or flavoprotein as one donor, and incorporation of one atom of oxygen"/>
    <property type="evidence" value="ECO:0000318"/>
    <property type="project" value="GO_Central"/>
</dbReference>
<dbReference type="GeneTree" id="ENSGT00940000163166"/>
<dbReference type="PANTHER" id="PTHR24300">
    <property type="entry name" value="CYTOCHROME P450 508A4-RELATED"/>
    <property type="match status" value="1"/>
</dbReference>
<dbReference type="InterPro" id="IPR001128">
    <property type="entry name" value="Cyt_P450"/>
</dbReference>
<dbReference type="Ensembl" id="ENSACAT00000000634.3">
    <property type="protein sequence ID" value="ENSACAP00000000614.3"/>
    <property type="gene ID" value="ENSACAG00000000709.3"/>
</dbReference>
<evidence type="ECO:0000256" key="2">
    <source>
        <dbReference type="ARBA" id="ARBA00022723"/>
    </source>
</evidence>
<accession>L7MZE6</accession>
<protein>
    <submittedName>
        <fullName evidence="4">Uncharacterized protein</fullName>
    </submittedName>
</protein>
<dbReference type="Proteomes" id="UP000001646">
    <property type="component" value="Unplaced"/>
</dbReference>
<keyword evidence="3" id="KW-0408">Iron</keyword>
<dbReference type="InterPro" id="IPR050182">
    <property type="entry name" value="Cytochrome_P450_fam2"/>
</dbReference>
<reference evidence="4" key="1">
    <citation type="submission" date="2009-12" db="EMBL/GenBank/DDBJ databases">
        <title>The Genome Sequence of Anolis carolinensis (Green Anole Lizard).</title>
        <authorList>
            <consortium name="The Genome Sequencing Platform"/>
            <person name="Di Palma F."/>
            <person name="Alfoldi J."/>
            <person name="Heiman D."/>
            <person name="Young S."/>
            <person name="Grabherr M."/>
            <person name="Johnson J."/>
            <person name="Lander E.S."/>
            <person name="Lindblad-Toh K."/>
        </authorList>
    </citation>
    <scope>NUCLEOTIDE SEQUENCE [LARGE SCALE GENOMIC DNA]</scope>
    <source>
        <strain evidence="4">JBL SC #1</strain>
    </source>
</reference>
<proteinExistence type="inferred from homology"/>
<dbReference type="GO" id="GO:0005737">
    <property type="term" value="C:cytoplasm"/>
    <property type="evidence" value="ECO:0000318"/>
    <property type="project" value="GO_Central"/>
</dbReference>
<dbReference type="GO" id="GO:0006805">
    <property type="term" value="P:xenobiotic metabolic process"/>
    <property type="evidence" value="ECO:0000318"/>
    <property type="project" value="GO_Central"/>
</dbReference>
<name>L7MZE6_ANOCA</name>
<evidence type="ECO:0000256" key="1">
    <source>
        <dbReference type="ARBA" id="ARBA00010617"/>
    </source>
</evidence>
<comment type="similarity">
    <text evidence="1">Belongs to the cytochrome P450 family.</text>
</comment>
<keyword evidence="2" id="KW-0479">Metal-binding</keyword>
<dbReference type="GO" id="GO:0006082">
    <property type="term" value="P:organic acid metabolic process"/>
    <property type="evidence" value="ECO:0000318"/>
    <property type="project" value="GO_Central"/>
</dbReference>
<reference evidence="4" key="2">
    <citation type="submission" date="2025-08" db="UniProtKB">
        <authorList>
            <consortium name="Ensembl"/>
        </authorList>
    </citation>
    <scope>IDENTIFICATION</scope>
</reference>
<dbReference type="AlphaFoldDB" id="L7MZE6"/>
<dbReference type="eggNOG" id="KOG0156">
    <property type="taxonomic scope" value="Eukaryota"/>
</dbReference>